<dbReference type="GO" id="GO:0030313">
    <property type="term" value="C:cell envelope"/>
    <property type="evidence" value="ECO:0007669"/>
    <property type="project" value="UniProtKB-SubCell"/>
</dbReference>
<gene>
    <name evidence="4" type="ORF">H9729_07405</name>
</gene>
<dbReference type="PROSITE" id="PS51257">
    <property type="entry name" value="PROKAR_LIPOPROTEIN"/>
    <property type="match status" value="1"/>
</dbReference>
<dbReference type="SUPFAM" id="SSF50998">
    <property type="entry name" value="Quinoprotein alcohol dehydrogenase-like"/>
    <property type="match status" value="1"/>
</dbReference>
<keyword evidence="2" id="KW-0732">Signal</keyword>
<dbReference type="EMBL" id="DXCQ01000067">
    <property type="protein sequence ID" value="HIY97499.1"/>
    <property type="molecule type" value="Genomic_DNA"/>
</dbReference>
<evidence type="ECO:0000313" key="4">
    <source>
        <dbReference type="EMBL" id="HIY97499.1"/>
    </source>
</evidence>
<dbReference type="AlphaFoldDB" id="A0A9D2CRW3"/>
<feature type="domain" description="Pyrrolo-quinoline quinone repeat" evidence="3">
    <location>
        <begin position="186"/>
        <end position="293"/>
    </location>
</feature>
<dbReference type="InterPro" id="IPR002372">
    <property type="entry name" value="PQQ_rpt_dom"/>
</dbReference>
<evidence type="ECO:0000256" key="1">
    <source>
        <dbReference type="ARBA" id="ARBA00004196"/>
    </source>
</evidence>
<evidence type="ECO:0000313" key="5">
    <source>
        <dbReference type="Proteomes" id="UP000886750"/>
    </source>
</evidence>
<organism evidence="4 5">
    <name type="scientific">Candidatus Borkfalkia excrementigallinarum</name>
    <dbReference type="NCBI Taxonomy" id="2838506"/>
    <lineage>
        <taxon>Bacteria</taxon>
        <taxon>Bacillati</taxon>
        <taxon>Bacillota</taxon>
        <taxon>Clostridia</taxon>
        <taxon>Christensenellales</taxon>
        <taxon>Christensenellaceae</taxon>
        <taxon>Candidatus Borkfalkia</taxon>
    </lineage>
</organism>
<comment type="caution">
    <text evidence="4">The sequence shown here is derived from an EMBL/GenBank/DDBJ whole genome shotgun (WGS) entry which is preliminary data.</text>
</comment>
<dbReference type="Gene3D" id="2.60.40.4270">
    <property type="entry name" value="Listeria-Bacteroides repeat domain"/>
    <property type="match status" value="1"/>
</dbReference>
<evidence type="ECO:0000259" key="3">
    <source>
        <dbReference type="Pfam" id="PF13360"/>
    </source>
</evidence>
<comment type="subcellular location">
    <subcellularLocation>
        <location evidence="1">Cell envelope</location>
    </subcellularLocation>
</comment>
<dbReference type="Pfam" id="PF13360">
    <property type="entry name" value="PQQ_2"/>
    <property type="match status" value="1"/>
</dbReference>
<dbReference type="Pfam" id="PF09479">
    <property type="entry name" value="Flg_new"/>
    <property type="match status" value="1"/>
</dbReference>
<reference evidence="4" key="2">
    <citation type="submission" date="2021-04" db="EMBL/GenBank/DDBJ databases">
        <authorList>
            <person name="Gilroy R."/>
        </authorList>
    </citation>
    <scope>NUCLEOTIDE SEQUENCE</scope>
    <source>
        <strain evidence="4">1345</strain>
    </source>
</reference>
<accession>A0A9D2CRW3</accession>
<feature type="signal peptide" evidence="2">
    <location>
        <begin position="1"/>
        <end position="25"/>
    </location>
</feature>
<dbReference type="Gene3D" id="1.20.5.320">
    <property type="entry name" value="6-Phosphogluconate Dehydrogenase, domain 3"/>
    <property type="match status" value="1"/>
</dbReference>
<feature type="chain" id="PRO_5039499288" evidence="2">
    <location>
        <begin position="26"/>
        <end position="647"/>
    </location>
</feature>
<dbReference type="Proteomes" id="UP000886750">
    <property type="component" value="Unassembled WGS sequence"/>
</dbReference>
<proteinExistence type="predicted"/>
<dbReference type="PANTHER" id="PTHR34512">
    <property type="entry name" value="CELL SURFACE PROTEIN"/>
    <property type="match status" value="1"/>
</dbReference>
<dbReference type="InterPro" id="IPR015943">
    <property type="entry name" value="WD40/YVTN_repeat-like_dom_sf"/>
</dbReference>
<dbReference type="InterPro" id="IPR013378">
    <property type="entry name" value="InlB-like_B-rpt"/>
</dbReference>
<dbReference type="PANTHER" id="PTHR34512:SF30">
    <property type="entry name" value="OUTER MEMBRANE PROTEIN ASSEMBLY FACTOR BAMB"/>
    <property type="match status" value="1"/>
</dbReference>
<sequence>MKKIMQKILFLLVCAALVFSLAACAGEPGAKGDKGEQGIQGAAGEDGADGLSAYQLYCKYYPGYTGTEEEWVDDLAAGLLGAEHTITFDAQGGTAVEAKKVAHRNAITAETNRDGYVFLGWFADPACKTPATAATEDATVYAGWELSKTVRAEESVLFTGFRGTEGSKGISDAKSPVSADDIELDWSVKLSTGWFSSMGFPIEAGDYLYYTVSNMLHRLDKETGESVASAQMSGNVGFFSSIAYGDGKIFVPLGGGIIQAFDEQTLQPLWITETPKDAEGNALVSQQALSPITYHNGYIYNGITYGNASTGAFFCVSTKDEDPSRTDEVKEFTWCYVPEETGGFYWSEGVVVGDCIAFAGEAGVLYTHSLAGDERNGDGSVKFIDSFVLPSSEESSGVAEAVRSSLCYDETTGRILVATKGGNIHSVKVGKDGTIDETSVQTTFLASDITSSPAVYRGRVYVGGGGISSTAGITVLDAETLKIIYQYNGILTQSSPVLTTAYATAENNYTVYVYFLKYDYDYRGNDNPDGLYVLKDYQGNTQANVTKLMDSPNQNYNSSSAMISEDGSIYYKNDSGYLSRFSTISDNSFTAADVENAIALLPEAVQTRAEEIAVLRANYRYDGLSAEEQAKVSAAAAEKLLALYAAV</sequence>
<protein>
    <submittedName>
        <fullName evidence="4">InlB B-repeat-containing protein</fullName>
    </submittedName>
</protein>
<reference evidence="4" key="1">
    <citation type="journal article" date="2021" name="PeerJ">
        <title>Extensive microbial diversity within the chicken gut microbiome revealed by metagenomics and culture.</title>
        <authorList>
            <person name="Gilroy R."/>
            <person name="Ravi A."/>
            <person name="Getino M."/>
            <person name="Pursley I."/>
            <person name="Horton D.L."/>
            <person name="Alikhan N.F."/>
            <person name="Baker D."/>
            <person name="Gharbi K."/>
            <person name="Hall N."/>
            <person name="Watson M."/>
            <person name="Adriaenssens E.M."/>
            <person name="Foster-Nyarko E."/>
            <person name="Jarju S."/>
            <person name="Secka A."/>
            <person name="Antonio M."/>
            <person name="Oren A."/>
            <person name="Chaudhuri R.R."/>
            <person name="La Ragione R."/>
            <person name="Hildebrand F."/>
            <person name="Pallen M.J."/>
        </authorList>
    </citation>
    <scope>NUCLEOTIDE SEQUENCE</scope>
    <source>
        <strain evidence="4">1345</strain>
    </source>
</reference>
<dbReference type="Gene3D" id="2.130.10.10">
    <property type="entry name" value="YVTN repeat-like/Quinoprotein amine dehydrogenase"/>
    <property type="match status" value="2"/>
</dbReference>
<name>A0A9D2CRW3_9FIRM</name>
<dbReference type="InterPro" id="IPR042229">
    <property type="entry name" value="Listeria/Bacterioides_rpt_sf"/>
</dbReference>
<evidence type="ECO:0000256" key="2">
    <source>
        <dbReference type="SAM" id="SignalP"/>
    </source>
</evidence>
<dbReference type="InterPro" id="IPR011047">
    <property type="entry name" value="Quinoprotein_ADH-like_sf"/>
</dbReference>